<protein>
    <submittedName>
        <fullName evidence="2">Uncharacterized protein</fullName>
    </submittedName>
</protein>
<feature type="compositionally biased region" description="Low complexity" evidence="1">
    <location>
        <begin position="1"/>
        <end position="20"/>
    </location>
</feature>
<dbReference type="AlphaFoldDB" id="A0A212R501"/>
<dbReference type="EMBL" id="FYEH01000005">
    <property type="protein sequence ID" value="SNB66991.1"/>
    <property type="molecule type" value="Genomic_DNA"/>
</dbReference>
<name>A0A212R501_9PROT</name>
<evidence type="ECO:0000256" key="1">
    <source>
        <dbReference type="SAM" id="MobiDB-lite"/>
    </source>
</evidence>
<proteinExistence type="predicted"/>
<dbReference type="RefSeq" id="WP_088561230.1">
    <property type="nucleotide sequence ID" value="NZ_FYEH01000005.1"/>
</dbReference>
<keyword evidence="3" id="KW-1185">Reference proteome</keyword>
<evidence type="ECO:0000313" key="3">
    <source>
        <dbReference type="Proteomes" id="UP000197065"/>
    </source>
</evidence>
<evidence type="ECO:0000313" key="2">
    <source>
        <dbReference type="EMBL" id="SNB66991.1"/>
    </source>
</evidence>
<dbReference type="OrthoDB" id="7347988at2"/>
<feature type="region of interest" description="Disordered" evidence="1">
    <location>
        <begin position="1"/>
        <end position="24"/>
    </location>
</feature>
<organism evidence="2 3">
    <name type="scientific">Arboricoccus pini</name>
    <dbReference type="NCBI Taxonomy" id="1963835"/>
    <lineage>
        <taxon>Bacteria</taxon>
        <taxon>Pseudomonadati</taxon>
        <taxon>Pseudomonadota</taxon>
        <taxon>Alphaproteobacteria</taxon>
        <taxon>Geminicoccales</taxon>
        <taxon>Geminicoccaceae</taxon>
        <taxon>Arboricoccus</taxon>
    </lineage>
</organism>
<sequence>MNELVSNNAVEPSEASAAASDEGVTAELGATTAQPIRPANVPEIFWDAERGAVLTDKLLRAHLDLLATLPSEEDPVPLISDEAATSINPNGPNELADCGHPYEIEPPHPLLASNEDVNLKLRHAGLSQEQAQIVYNLAAEVLVPLIENVAWDNQAAQHVARLSQDFGGAEAWARTAQQLRTWGRANLAPQVYTALASDPEGIHAMHQMMRS</sequence>
<accession>A0A212R501</accession>
<dbReference type="Proteomes" id="UP000197065">
    <property type="component" value="Unassembled WGS sequence"/>
</dbReference>
<reference evidence="2 3" key="1">
    <citation type="submission" date="2017-06" db="EMBL/GenBank/DDBJ databases">
        <authorList>
            <person name="Kim H.J."/>
            <person name="Triplett B.A."/>
        </authorList>
    </citation>
    <scope>NUCLEOTIDE SEQUENCE [LARGE SCALE GENOMIC DNA]</scope>
    <source>
        <strain evidence="2 3">B29T1</strain>
    </source>
</reference>
<gene>
    <name evidence="2" type="ORF">SAMN07250955_105232</name>
</gene>